<protein>
    <submittedName>
        <fullName evidence="1">9472_t:CDS:1</fullName>
    </submittedName>
</protein>
<dbReference type="CDD" id="cd02440">
    <property type="entry name" value="AdoMet_MTases"/>
    <property type="match status" value="1"/>
</dbReference>
<keyword evidence="2" id="KW-1185">Reference proteome</keyword>
<dbReference type="AlphaFoldDB" id="A0A9N8WKP2"/>
<accession>A0A9N8WKP2</accession>
<dbReference type="Pfam" id="PF13578">
    <property type="entry name" value="Methyltransf_24"/>
    <property type="match status" value="1"/>
</dbReference>
<organism evidence="1 2">
    <name type="scientific">Acaulospora morrowiae</name>
    <dbReference type="NCBI Taxonomy" id="94023"/>
    <lineage>
        <taxon>Eukaryota</taxon>
        <taxon>Fungi</taxon>
        <taxon>Fungi incertae sedis</taxon>
        <taxon>Mucoromycota</taxon>
        <taxon>Glomeromycotina</taxon>
        <taxon>Glomeromycetes</taxon>
        <taxon>Diversisporales</taxon>
        <taxon>Acaulosporaceae</taxon>
        <taxon>Acaulospora</taxon>
    </lineage>
</organism>
<dbReference type="Gene3D" id="3.40.50.150">
    <property type="entry name" value="Vaccinia Virus protein VP39"/>
    <property type="match status" value="1"/>
</dbReference>
<evidence type="ECO:0000313" key="1">
    <source>
        <dbReference type="EMBL" id="CAG8489943.1"/>
    </source>
</evidence>
<dbReference type="InterPro" id="IPR029063">
    <property type="entry name" value="SAM-dependent_MTases_sf"/>
</dbReference>
<sequence length="220" mass="26204">MKKNESSVVEGKRQGSFEFHRDWLTDHLPHWEKRLGHLTQQEINVLEIGAFEGRSTTWILLELCKNPRSKLITIDTFERIFEKIDNEKIFHENIRKTGRERQIEIVKSRSYDALIQLNQKKEIMFDFIYIDGSHIACDVLSDIVLSWSLLKENGILILDDYQWGFFKEEHNNPKMAIDAFMKCYQWQIEVLDMYYQVIIRKVTRENVGTIAEGKDWRTDC</sequence>
<comment type="caution">
    <text evidence="1">The sequence shown here is derived from an EMBL/GenBank/DDBJ whole genome shotgun (WGS) entry which is preliminary data.</text>
</comment>
<gene>
    <name evidence="1" type="ORF">AMORRO_LOCUS2729</name>
</gene>
<dbReference type="Proteomes" id="UP000789342">
    <property type="component" value="Unassembled WGS sequence"/>
</dbReference>
<reference evidence="1" key="1">
    <citation type="submission" date="2021-06" db="EMBL/GenBank/DDBJ databases">
        <authorList>
            <person name="Kallberg Y."/>
            <person name="Tangrot J."/>
            <person name="Rosling A."/>
        </authorList>
    </citation>
    <scope>NUCLEOTIDE SEQUENCE</scope>
    <source>
        <strain evidence="1">CL551</strain>
    </source>
</reference>
<dbReference type="OrthoDB" id="2014201at2759"/>
<evidence type="ECO:0000313" key="2">
    <source>
        <dbReference type="Proteomes" id="UP000789342"/>
    </source>
</evidence>
<proteinExistence type="predicted"/>
<name>A0A9N8WKP2_9GLOM</name>
<dbReference type="EMBL" id="CAJVPV010001209">
    <property type="protein sequence ID" value="CAG8489943.1"/>
    <property type="molecule type" value="Genomic_DNA"/>
</dbReference>
<dbReference type="SUPFAM" id="SSF53335">
    <property type="entry name" value="S-adenosyl-L-methionine-dependent methyltransferases"/>
    <property type="match status" value="1"/>
</dbReference>